<dbReference type="GO" id="GO:0004383">
    <property type="term" value="F:guanylate cyclase activity"/>
    <property type="evidence" value="ECO:0007669"/>
    <property type="project" value="TreeGrafter"/>
</dbReference>
<dbReference type="PANTHER" id="PTHR11920">
    <property type="entry name" value="GUANYLYL CYCLASE"/>
    <property type="match status" value="1"/>
</dbReference>
<evidence type="ECO:0000256" key="4">
    <source>
        <dbReference type="ARBA" id="ARBA00022989"/>
    </source>
</evidence>
<dbReference type="Pfam" id="PF00211">
    <property type="entry name" value="Guanylate_cyc"/>
    <property type="match status" value="1"/>
</dbReference>
<sequence>MKREEMISFSRTLVAYKNIIRAEEHFGIAMVYGSAYYLRGELDPFSYLAWVEAESLAWSWLNQTIALSPSVKTRLNEGGVLREGLIRLAEREEIISNIPRQSSMDAADRFLQQSASFLDSVRNVETSLVIDIRHLIEDDLASADRKYTLALAILGVVLVISPVIILLVRKATGLIHAYASSLLLKSAEVKKEKRKSDNLLYQLLPRTVAHYLKQSKQVPAEFFESVTIYLSDIVGFTRISSESSPLQVVMLLNSLYKQFDSNIEKFDVYKMETIGDAYMVVSGLPNRNGERHASEIAEMALVLLDMVSRYELIHKRGEMLRVRIGIHSGTCVAGVVGTKMPRYCMFGKTITTAHFMESSGERNLSLIIN</sequence>
<reference evidence="11 12" key="1">
    <citation type="submission" date="2023-11" db="EMBL/GenBank/DDBJ databases">
        <title>Halocaridina rubra genome assembly.</title>
        <authorList>
            <person name="Smith C."/>
        </authorList>
    </citation>
    <scope>NUCLEOTIDE SEQUENCE [LARGE SCALE GENOMIC DNA]</scope>
    <source>
        <strain evidence="11">EP-1</strain>
        <tissue evidence="11">Whole</tissue>
    </source>
</reference>
<keyword evidence="4 9" id="KW-1133">Transmembrane helix</keyword>
<evidence type="ECO:0000256" key="5">
    <source>
        <dbReference type="ARBA" id="ARBA00023136"/>
    </source>
</evidence>
<evidence type="ECO:0000256" key="8">
    <source>
        <dbReference type="RuleBase" id="RU000405"/>
    </source>
</evidence>
<feature type="domain" description="Guanylate cyclase" evidence="10">
    <location>
        <begin position="227"/>
        <end position="357"/>
    </location>
</feature>
<dbReference type="GO" id="GO:0005886">
    <property type="term" value="C:plasma membrane"/>
    <property type="evidence" value="ECO:0007669"/>
    <property type="project" value="TreeGrafter"/>
</dbReference>
<evidence type="ECO:0000256" key="1">
    <source>
        <dbReference type="ARBA" id="ARBA00004370"/>
    </source>
</evidence>
<evidence type="ECO:0000256" key="2">
    <source>
        <dbReference type="ARBA" id="ARBA00022692"/>
    </source>
</evidence>
<dbReference type="Gene3D" id="6.10.250.780">
    <property type="match status" value="1"/>
</dbReference>
<dbReference type="InterPro" id="IPR018297">
    <property type="entry name" value="A/G_cyclase_CS"/>
</dbReference>
<gene>
    <name evidence="11" type="ORF">SK128_017443</name>
</gene>
<comment type="subcellular location">
    <subcellularLocation>
        <location evidence="1">Membrane</location>
    </subcellularLocation>
</comment>
<evidence type="ECO:0000313" key="12">
    <source>
        <dbReference type="Proteomes" id="UP001381693"/>
    </source>
</evidence>
<dbReference type="CDD" id="cd07302">
    <property type="entry name" value="CHD"/>
    <property type="match status" value="1"/>
</dbReference>
<dbReference type="PROSITE" id="PS00452">
    <property type="entry name" value="GUANYLATE_CYCLASE_1"/>
    <property type="match status" value="1"/>
</dbReference>
<dbReference type="PANTHER" id="PTHR11920:SF504">
    <property type="entry name" value="GUANYLATE CYCLASE"/>
    <property type="match status" value="1"/>
</dbReference>
<evidence type="ECO:0000259" key="10">
    <source>
        <dbReference type="PROSITE" id="PS50125"/>
    </source>
</evidence>
<dbReference type="GO" id="GO:0007168">
    <property type="term" value="P:receptor guanylyl cyclase signaling pathway"/>
    <property type="evidence" value="ECO:0007669"/>
    <property type="project" value="TreeGrafter"/>
</dbReference>
<evidence type="ECO:0000256" key="9">
    <source>
        <dbReference type="SAM" id="Phobius"/>
    </source>
</evidence>
<accession>A0AAN9AGT0</accession>
<keyword evidence="12" id="KW-1185">Reference proteome</keyword>
<protein>
    <recommendedName>
        <fullName evidence="10">Guanylate cyclase domain-containing protein</fullName>
    </recommendedName>
</protein>
<dbReference type="SUPFAM" id="SSF55073">
    <property type="entry name" value="Nucleotide cyclase"/>
    <property type="match status" value="1"/>
</dbReference>
<organism evidence="11 12">
    <name type="scientific">Halocaridina rubra</name>
    <name type="common">Hawaiian red shrimp</name>
    <dbReference type="NCBI Taxonomy" id="373956"/>
    <lineage>
        <taxon>Eukaryota</taxon>
        <taxon>Metazoa</taxon>
        <taxon>Ecdysozoa</taxon>
        <taxon>Arthropoda</taxon>
        <taxon>Crustacea</taxon>
        <taxon>Multicrustacea</taxon>
        <taxon>Malacostraca</taxon>
        <taxon>Eumalacostraca</taxon>
        <taxon>Eucarida</taxon>
        <taxon>Decapoda</taxon>
        <taxon>Pleocyemata</taxon>
        <taxon>Caridea</taxon>
        <taxon>Atyoidea</taxon>
        <taxon>Atyidae</taxon>
        <taxon>Halocaridina</taxon>
    </lineage>
</organism>
<keyword evidence="2 9" id="KW-0812">Transmembrane</keyword>
<dbReference type="InterPro" id="IPR050401">
    <property type="entry name" value="Cyclic_nucleotide_synthase"/>
</dbReference>
<proteinExistence type="inferred from homology"/>
<name>A0AAN9AGT0_HALRR</name>
<dbReference type="InterPro" id="IPR001054">
    <property type="entry name" value="A/G_cyclase"/>
</dbReference>
<keyword evidence="5 9" id="KW-0472">Membrane</keyword>
<feature type="transmembrane region" description="Helical" evidence="9">
    <location>
        <begin position="147"/>
        <end position="168"/>
    </location>
</feature>
<dbReference type="Proteomes" id="UP001381693">
    <property type="component" value="Unassembled WGS sequence"/>
</dbReference>
<evidence type="ECO:0000256" key="3">
    <source>
        <dbReference type="ARBA" id="ARBA00022741"/>
    </source>
</evidence>
<dbReference type="FunFam" id="3.30.70.1230:FF:000030">
    <property type="entry name" value="Si:ch211-215j19.12"/>
    <property type="match status" value="1"/>
</dbReference>
<dbReference type="GO" id="GO:0001653">
    <property type="term" value="F:peptide receptor activity"/>
    <property type="evidence" value="ECO:0007669"/>
    <property type="project" value="TreeGrafter"/>
</dbReference>
<dbReference type="GO" id="GO:0035556">
    <property type="term" value="P:intracellular signal transduction"/>
    <property type="evidence" value="ECO:0007669"/>
    <property type="project" value="InterPro"/>
</dbReference>
<dbReference type="AlphaFoldDB" id="A0AAN9AGT0"/>
<keyword evidence="7 8" id="KW-0456">Lyase</keyword>
<dbReference type="EMBL" id="JAXCGZ010000147">
    <property type="protein sequence ID" value="KAK7086574.1"/>
    <property type="molecule type" value="Genomic_DNA"/>
</dbReference>
<dbReference type="SMART" id="SM00044">
    <property type="entry name" value="CYCc"/>
    <property type="match status" value="1"/>
</dbReference>
<evidence type="ECO:0000256" key="6">
    <source>
        <dbReference type="ARBA" id="ARBA00023180"/>
    </source>
</evidence>
<evidence type="ECO:0000256" key="7">
    <source>
        <dbReference type="ARBA" id="ARBA00023239"/>
    </source>
</evidence>
<dbReference type="InterPro" id="IPR029787">
    <property type="entry name" value="Nucleotide_cyclase"/>
</dbReference>
<comment type="caution">
    <text evidence="11">The sequence shown here is derived from an EMBL/GenBank/DDBJ whole genome shotgun (WGS) entry which is preliminary data.</text>
</comment>
<dbReference type="GO" id="GO:0004016">
    <property type="term" value="F:adenylate cyclase activity"/>
    <property type="evidence" value="ECO:0007669"/>
    <property type="project" value="TreeGrafter"/>
</dbReference>
<keyword evidence="6" id="KW-0325">Glycoprotein</keyword>
<dbReference type="Gene3D" id="3.30.70.1230">
    <property type="entry name" value="Nucleotide cyclase"/>
    <property type="match status" value="1"/>
</dbReference>
<dbReference type="PROSITE" id="PS50125">
    <property type="entry name" value="GUANYLATE_CYCLASE_2"/>
    <property type="match status" value="1"/>
</dbReference>
<evidence type="ECO:0000313" key="11">
    <source>
        <dbReference type="EMBL" id="KAK7086574.1"/>
    </source>
</evidence>
<dbReference type="GO" id="GO:0000166">
    <property type="term" value="F:nucleotide binding"/>
    <property type="evidence" value="ECO:0007669"/>
    <property type="project" value="UniProtKB-KW"/>
</dbReference>
<comment type="similarity">
    <text evidence="8">Belongs to the adenylyl cyclase class-4/guanylyl cyclase family.</text>
</comment>
<keyword evidence="3" id="KW-0547">Nucleotide-binding</keyword>